<organism evidence="7">
    <name type="scientific">mine drainage metagenome</name>
    <dbReference type="NCBI Taxonomy" id="410659"/>
    <lineage>
        <taxon>unclassified sequences</taxon>
        <taxon>metagenomes</taxon>
        <taxon>ecological metagenomes</taxon>
    </lineage>
</organism>
<dbReference type="GO" id="GO:0005737">
    <property type="term" value="C:cytoplasm"/>
    <property type="evidence" value="ECO:0007669"/>
    <property type="project" value="UniProtKB-ARBA"/>
</dbReference>
<name>A0A1J5SZ38_9ZZZZ</name>
<dbReference type="InterPro" id="IPR008949">
    <property type="entry name" value="Isoprenoid_synthase_dom_sf"/>
</dbReference>
<dbReference type="SFLD" id="SFLDG01017">
    <property type="entry name" value="Polyprenyl_Transferase_Like"/>
    <property type="match status" value="1"/>
</dbReference>
<dbReference type="SFLD" id="SFLDS00005">
    <property type="entry name" value="Isoprenoid_Synthase_Type_I"/>
    <property type="match status" value="1"/>
</dbReference>
<evidence type="ECO:0000256" key="1">
    <source>
        <dbReference type="ARBA" id="ARBA00001946"/>
    </source>
</evidence>
<dbReference type="AlphaFoldDB" id="A0A1J5SZ38"/>
<reference evidence="7" key="1">
    <citation type="submission" date="2016-10" db="EMBL/GenBank/DDBJ databases">
        <title>Sequence of Gallionella enrichment culture.</title>
        <authorList>
            <person name="Poehlein A."/>
            <person name="Muehling M."/>
            <person name="Daniel R."/>
        </authorList>
    </citation>
    <scope>NUCLEOTIDE SEQUENCE</scope>
</reference>
<evidence type="ECO:0000256" key="3">
    <source>
        <dbReference type="ARBA" id="ARBA00022679"/>
    </source>
</evidence>
<comment type="cofactor">
    <cofactor evidence="1">
        <name>Mg(2+)</name>
        <dbReference type="ChEBI" id="CHEBI:18420"/>
    </cofactor>
</comment>
<keyword evidence="4" id="KW-0479">Metal-binding</keyword>
<dbReference type="NCBIfam" id="NF045485">
    <property type="entry name" value="FPPsyn"/>
    <property type="match status" value="1"/>
</dbReference>
<dbReference type="GO" id="GO:0004337">
    <property type="term" value="F:(2E,6E)-farnesyl diphosphate synthase activity"/>
    <property type="evidence" value="ECO:0007669"/>
    <property type="project" value="UniProtKB-EC"/>
</dbReference>
<dbReference type="GO" id="GO:0008299">
    <property type="term" value="P:isoprenoid biosynthetic process"/>
    <property type="evidence" value="ECO:0007669"/>
    <property type="project" value="UniProtKB-KW"/>
</dbReference>
<evidence type="ECO:0000256" key="2">
    <source>
        <dbReference type="ARBA" id="ARBA00006706"/>
    </source>
</evidence>
<dbReference type="SUPFAM" id="SSF48576">
    <property type="entry name" value="Terpenoid synthases"/>
    <property type="match status" value="1"/>
</dbReference>
<dbReference type="EMBL" id="MLJW01000027">
    <property type="protein sequence ID" value="OIR09253.1"/>
    <property type="molecule type" value="Genomic_DNA"/>
</dbReference>
<dbReference type="InterPro" id="IPR033749">
    <property type="entry name" value="Polyprenyl_synt_CS"/>
</dbReference>
<proteinExistence type="inferred from homology"/>
<evidence type="ECO:0000256" key="5">
    <source>
        <dbReference type="ARBA" id="ARBA00022842"/>
    </source>
</evidence>
<keyword evidence="3 7" id="KW-0808">Transferase</keyword>
<comment type="similarity">
    <text evidence="2">Belongs to the FPP/GGPP synthase family.</text>
</comment>
<accession>A0A1J5SZ38</accession>
<dbReference type="PANTHER" id="PTHR43281">
    <property type="entry name" value="FARNESYL DIPHOSPHATE SYNTHASE"/>
    <property type="match status" value="1"/>
</dbReference>
<dbReference type="InterPro" id="IPR053378">
    <property type="entry name" value="Prenyl_diphosphate_synthase"/>
</dbReference>
<comment type="caution">
    <text evidence="7">The sequence shown here is derived from an EMBL/GenBank/DDBJ whole genome shotgun (WGS) entry which is preliminary data.</text>
</comment>
<evidence type="ECO:0000313" key="7">
    <source>
        <dbReference type="EMBL" id="OIR09253.1"/>
    </source>
</evidence>
<dbReference type="Pfam" id="PF00348">
    <property type="entry name" value="polyprenyl_synt"/>
    <property type="match status" value="1"/>
</dbReference>
<dbReference type="EC" id="2.5.1.10" evidence="7"/>
<dbReference type="FunFam" id="1.10.600.10:FF:000001">
    <property type="entry name" value="Geranylgeranyl diphosphate synthase"/>
    <property type="match status" value="1"/>
</dbReference>
<gene>
    <name evidence="7" type="ORF">GALL_84840</name>
</gene>
<sequence length="293" mass="31155">MDFKTQFETYLHRVKQGLHTLLPDAGTRPARLHEAMAYSLAAGGKRLRPVLCLAAADLAGSKADALAAAIAIECVHTYSLIHDDLPCMDDDDLRRGRPTLHKAFDEATALLAGDALLTHAFALLPTAYAADSALAAALVRELSEAAGSRRLIGGQMADLLAESQPSISSEELDFIHLNKTAAMIEAALVLGGLCGGSRQEDLDRLRRAGRHTGLAFQIIDDILDVTSDSATLGKTAGKDVAADKTTYVKHHGLDAARRIAHEQTQAALEALNSIPGGAPFLIHLVSGMELRAR</sequence>
<keyword evidence="5" id="KW-0460">Magnesium</keyword>
<dbReference type="PANTHER" id="PTHR43281:SF1">
    <property type="entry name" value="FARNESYL DIPHOSPHATE SYNTHASE"/>
    <property type="match status" value="1"/>
</dbReference>
<keyword evidence="6" id="KW-0414">Isoprene biosynthesis</keyword>
<dbReference type="Gene3D" id="1.10.600.10">
    <property type="entry name" value="Farnesyl Diphosphate Synthase"/>
    <property type="match status" value="1"/>
</dbReference>
<protein>
    <submittedName>
        <fullName evidence="7">Farnesyl diphosphate synthase</fullName>
        <ecNumber evidence="7">2.5.1.10</ecNumber>
    </submittedName>
</protein>
<dbReference type="CDD" id="cd00685">
    <property type="entry name" value="Trans_IPPS_HT"/>
    <property type="match status" value="1"/>
</dbReference>
<dbReference type="InterPro" id="IPR000092">
    <property type="entry name" value="Polyprenyl_synt"/>
</dbReference>
<dbReference type="PROSITE" id="PS00723">
    <property type="entry name" value="POLYPRENYL_SYNTHASE_1"/>
    <property type="match status" value="1"/>
</dbReference>
<evidence type="ECO:0000256" key="4">
    <source>
        <dbReference type="ARBA" id="ARBA00022723"/>
    </source>
</evidence>
<dbReference type="GO" id="GO:0046872">
    <property type="term" value="F:metal ion binding"/>
    <property type="evidence" value="ECO:0007669"/>
    <property type="project" value="UniProtKB-KW"/>
</dbReference>
<evidence type="ECO:0000256" key="6">
    <source>
        <dbReference type="ARBA" id="ARBA00023229"/>
    </source>
</evidence>